<dbReference type="EMBL" id="JAPMXC010000001">
    <property type="protein sequence ID" value="MCY0386699.1"/>
    <property type="molecule type" value="Genomic_DNA"/>
</dbReference>
<dbReference type="HAMAP" id="MF_00276">
    <property type="entry name" value="KdpC"/>
    <property type="match status" value="1"/>
</dbReference>
<dbReference type="InterPro" id="IPR003820">
    <property type="entry name" value="KdpC"/>
</dbReference>
<dbReference type="NCBIfam" id="NF001454">
    <property type="entry name" value="PRK00315.1"/>
    <property type="match status" value="1"/>
</dbReference>
<keyword evidence="8 11" id="KW-1133">Transmembrane helix</keyword>
<proteinExistence type="inferred from homology"/>
<evidence type="ECO:0000256" key="4">
    <source>
        <dbReference type="ARBA" id="ARBA00022692"/>
    </source>
</evidence>
<keyword evidence="5 11" id="KW-0547">Nucleotide-binding</keyword>
<dbReference type="Pfam" id="PF02669">
    <property type="entry name" value="KdpC"/>
    <property type="match status" value="1"/>
</dbReference>
<evidence type="ECO:0000256" key="9">
    <source>
        <dbReference type="ARBA" id="ARBA00023065"/>
    </source>
</evidence>
<evidence type="ECO:0000256" key="2">
    <source>
        <dbReference type="ARBA" id="ARBA00022475"/>
    </source>
</evidence>
<keyword evidence="1 11" id="KW-0813">Transport</keyword>
<keyword evidence="7 11" id="KW-0630">Potassium</keyword>
<comment type="similarity">
    <text evidence="11">Belongs to the KdpC family.</text>
</comment>
<sequence>MKNTLRPVLVLFAALVGVTGVAYPAFVTAFARVAFPDQAGGSLITRQGKVVGSRLIGQQFDAPYYFWGRLSATAPNPYNASASGGSNLGPTNPALVDAIKGRIAALRAADSRDAAPGRAGPGQADPAPIPVDLVTSSASGLDPEISPAAALYQMPRVARARGLAPERVRALIAEQTQGRQLGVLGEPRVNVLALNLALDAAQPGFRAASPPDSLPGH</sequence>
<evidence type="ECO:0000256" key="7">
    <source>
        <dbReference type="ARBA" id="ARBA00022958"/>
    </source>
</evidence>
<keyword evidence="3 11" id="KW-0633">Potassium transport</keyword>
<reference evidence="12" key="1">
    <citation type="submission" date="2022-11" db="EMBL/GenBank/DDBJ databases">
        <title>Robbsia betulipollinis sp. nov., isolated from pollen of birch (Betula pendula).</title>
        <authorList>
            <person name="Shi H."/>
            <person name="Ambika Manirajan B."/>
            <person name="Ratering S."/>
            <person name="Geissler-Plaum R."/>
            <person name="Schnell S."/>
        </authorList>
    </citation>
    <scope>NUCLEOTIDE SEQUENCE</scope>
    <source>
        <strain evidence="12">Bb-Pol-6</strain>
    </source>
</reference>
<evidence type="ECO:0000256" key="1">
    <source>
        <dbReference type="ARBA" id="ARBA00022448"/>
    </source>
</evidence>
<organism evidence="12 13">
    <name type="scientific">Robbsia betulipollinis</name>
    <dbReference type="NCBI Taxonomy" id="2981849"/>
    <lineage>
        <taxon>Bacteria</taxon>
        <taxon>Pseudomonadati</taxon>
        <taxon>Pseudomonadota</taxon>
        <taxon>Betaproteobacteria</taxon>
        <taxon>Burkholderiales</taxon>
        <taxon>Burkholderiaceae</taxon>
        <taxon>Robbsia</taxon>
    </lineage>
</organism>
<keyword evidence="13" id="KW-1185">Reference proteome</keyword>
<gene>
    <name evidence="11 12" type="primary">kdpC</name>
    <name evidence="12" type="ORF">OVY01_05490</name>
</gene>
<dbReference type="PANTHER" id="PTHR30042">
    <property type="entry name" value="POTASSIUM-TRANSPORTING ATPASE C CHAIN"/>
    <property type="match status" value="1"/>
</dbReference>
<comment type="function">
    <text evidence="11">Part of the high-affinity ATP-driven potassium transport (or Kdp) system, which catalyzes the hydrolysis of ATP coupled with the electrogenic transport of potassium into the cytoplasm. This subunit acts as a catalytic chaperone that increases the ATP-binding affinity of the ATP-hydrolyzing subunit KdpB by the formation of a transient KdpB/KdpC/ATP ternary complex.</text>
</comment>
<evidence type="ECO:0000256" key="8">
    <source>
        <dbReference type="ARBA" id="ARBA00022989"/>
    </source>
</evidence>
<evidence type="ECO:0000313" key="12">
    <source>
        <dbReference type="EMBL" id="MCY0386699.1"/>
    </source>
</evidence>
<name>A0ABT3ZJJ9_9BURK</name>
<evidence type="ECO:0000256" key="3">
    <source>
        <dbReference type="ARBA" id="ARBA00022538"/>
    </source>
</evidence>
<evidence type="ECO:0000256" key="11">
    <source>
        <dbReference type="HAMAP-Rule" id="MF_00276"/>
    </source>
</evidence>
<accession>A0ABT3ZJJ9</accession>
<comment type="caution">
    <text evidence="12">The sequence shown here is derived from an EMBL/GenBank/DDBJ whole genome shotgun (WGS) entry which is preliminary data.</text>
</comment>
<dbReference type="NCBIfam" id="TIGR00681">
    <property type="entry name" value="kdpC"/>
    <property type="match status" value="1"/>
</dbReference>
<keyword evidence="2 11" id="KW-1003">Cell membrane</keyword>
<comment type="subcellular location">
    <subcellularLocation>
        <location evidence="11">Cell membrane</location>
        <topology evidence="11">Single-pass membrane protein</topology>
    </subcellularLocation>
</comment>
<dbReference type="PANTHER" id="PTHR30042:SF2">
    <property type="entry name" value="POTASSIUM-TRANSPORTING ATPASE KDPC SUBUNIT"/>
    <property type="match status" value="1"/>
</dbReference>
<evidence type="ECO:0000256" key="6">
    <source>
        <dbReference type="ARBA" id="ARBA00022840"/>
    </source>
</evidence>
<dbReference type="RefSeq" id="WP_267846267.1">
    <property type="nucleotide sequence ID" value="NZ_JAPMXC010000001.1"/>
</dbReference>
<evidence type="ECO:0000313" key="13">
    <source>
        <dbReference type="Proteomes" id="UP001082899"/>
    </source>
</evidence>
<evidence type="ECO:0000256" key="10">
    <source>
        <dbReference type="ARBA" id="ARBA00023136"/>
    </source>
</evidence>
<evidence type="ECO:0000256" key="5">
    <source>
        <dbReference type="ARBA" id="ARBA00022741"/>
    </source>
</evidence>
<comment type="subunit">
    <text evidence="11">The system is composed of three essential subunits: KdpA, KdpB and KdpC.</text>
</comment>
<keyword evidence="10 11" id="KW-0472">Membrane</keyword>
<protein>
    <recommendedName>
        <fullName evidence="11">Potassium-transporting ATPase KdpC subunit</fullName>
    </recommendedName>
    <alternativeName>
        <fullName evidence="11">ATP phosphohydrolase [potassium-transporting] C chain</fullName>
    </alternativeName>
    <alternativeName>
        <fullName evidence="11">Potassium-binding and translocating subunit C</fullName>
    </alternativeName>
    <alternativeName>
        <fullName evidence="11">Potassium-translocating ATPase C chain</fullName>
    </alternativeName>
</protein>
<keyword evidence="9 11" id="KW-0406">Ion transport</keyword>
<keyword evidence="6 11" id="KW-0067">ATP-binding</keyword>
<keyword evidence="4 11" id="KW-0812">Transmembrane</keyword>
<dbReference type="Proteomes" id="UP001082899">
    <property type="component" value="Unassembled WGS sequence"/>
</dbReference>
<dbReference type="PIRSF" id="PIRSF001296">
    <property type="entry name" value="K_ATPase_KdpC"/>
    <property type="match status" value="1"/>
</dbReference>